<reference evidence="2 3" key="1">
    <citation type="submission" date="2024-11" db="EMBL/GenBank/DDBJ databases">
        <title>A near-complete genome assembly of Cinchona calisaya.</title>
        <authorList>
            <person name="Lian D.C."/>
            <person name="Zhao X.W."/>
            <person name="Wei L."/>
        </authorList>
    </citation>
    <scope>NUCLEOTIDE SEQUENCE [LARGE SCALE GENOMIC DNA]</scope>
    <source>
        <tissue evidence="2">Nenye</tissue>
    </source>
</reference>
<dbReference type="PANTHER" id="PTHR33919">
    <property type="entry name" value="OS09G0127700 PROTEIN"/>
    <property type="match status" value="1"/>
</dbReference>
<sequence length="163" mass="18416">MAMALRSSSYLKSRVSRIRGTSNCTTSTGPKLTPFAPTLDYLSQHQDIKARAKRGDFVPMFVAIGMIALSTSFGIYTATKELRNAPSVYVKKSRRETLPEVVEPEHVLEESEKFIKNSFFRKIAHIKDKTREQVILDPTRKDILSRPLRAETVKDIGVDPIPH</sequence>
<evidence type="ECO:0000256" key="1">
    <source>
        <dbReference type="SAM" id="Phobius"/>
    </source>
</evidence>
<dbReference type="PANTHER" id="PTHR33919:SF11">
    <property type="entry name" value="EXPRESSED PROTEIN"/>
    <property type="match status" value="1"/>
</dbReference>
<proteinExistence type="predicted"/>
<keyword evidence="1" id="KW-0812">Transmembrane</keyword>
<dbReference type="Proteomes" id="UP001630127">
    <property type="component" value="Unassembled WGS sequence"/>
</dbReference>
<keyword evidence="3" id="KW-1185">Reference proteome</keyword>
<protein>
    <submittedName>
        <fullName evidence="2">Uncharacterized protein</fullName>
    </submittedName>
</protein>
<dbReference type="EMBL" id="JBJUIK010000011">
    <property type="protein sequence ID" value="KAL3512044.1"/>
    <property type="molecule type" value="Genomic_DNA"/>
</dbReference>
<gene>
    <name evidence="2" type="ORF">ACH5RR_024761</name>
</gene>
<organism evidence="2 3">
    <name type="scientific">Cinchona calisaya</name>
    <dbReference type="NCBI Taxonomy" id="153742"/>
    <lineage>
        <taxon>Eukaryota</taxon>
        <taxon>Viridiplantae</taxon>
        <taxon>Streptophyta</taxon>
        <taxon>Embryophyta</taxon>
        <taxon>Tracheophyta</taxon>
        <taxon>Spermatophyta</taxon>
        <taxon>Magnoliopsida</taxon>
        <taxon>eudicotyledons</taxon>
        <taxon>Gunneridae</taxon>
        <taxon>Pentapetalae</taxon>
        <taxon>asterids</taxon>
        <taxon>lamiids</taxon>
        <taxon>Gentianales</taxon>
        <taxon>Rubiaceae</taxon>
        <taxon>Cinchonoideae</taxon>
        <taxon>Cinchoneae</taxon>
        <taxon>Cinchona</taxon>
    </lineage>
</organism>
<keyword evidence="1" id="KW-1133">Transmembrane helix</keyword>
<evidence type="ECO:0000313" key="2">
    <source>
        <dbReference type="EMBL" id="KAL3512044.1"/>
    </source>
</evidence>
<name>A0ABD2YYS9_9GENT</name>
<dbReference type="AlphaFoldDB" id="A0ABD2YYS9"/>
<feature type="transmembrane region" description="Helical" evidence="1">
    <location>
        <begin position="57"/>
        <end position="76"/>
    </location>
</feature>
<evidence type="ECO:0000313" key="3">
    <source>
        <dbReference type="Proteomes" id="UP001630127"/>
    </source>
</evidence>
<comment type="caution">
    <text evidence="2">The sequence shown here is derived from an EMBL/GenBank/DDBJ whole genome shotgun (WGS) entry which is preliminary data.</text>
</comment>
<accession>A0ABD2YYS9</accession>
<keyword evidence="1" id="KW-0472">Membrane</keyword>